<comment type="caution">
    <text evidence="1">The sequence shown here is derived from an EMBL/GenBank/DDBJ whole genome shotgun (WGS) entry which is preliminary data.</text>
</comment>
<evidence type="ECO:0000313" key="2">
    <source>
        <dbReference type="Proteomes" id="UP000521943"/>
    </source>
</evidence>
<dbReference type="EMBL" id="JACGCI010000019">
    <property type="protein sequence ID" value="KAF6758407.1"/>
    <property type="molecule type" value="Genomic_DNA"/>
</dbReference>
<dbReference type="AlphaFoldDB" id="A0A8H6I5T2"/>
<accession>A0A8H6I5T2</accession>
<protein>
    <submittedName>
        <fullName evidence="1">Uncharacterized protein</fullName>
    </submittedName>
</protein>
<organism evidence="1 2">
    <name type="scientific">Ephemerocybe angulata</name>
    <dbReference type="NCBI Taxonomy" id="980116"/>
    <lineage>
        <taxon>Eukaryota</taxon>
        <taxon>Fungi</taxon>
        <taxon>Dikarya</taxon>
        <taxon>Basidiomycota</taxon>
        <taxon>Agaricomycotina</taxon>
        <taxon>Agaricomycetes</taxon>
        <taxon>Agaricomycetidae</taxon>
        <taxon>Agaricales</taxon>
        <taxon>Agaricineae</taxon>
        <taxon>Psathyrellaceae</taxon>
        <taxon>Ephemerocybe</taxon>
    </lineage>
</organism>
<keyword evidence="2" id="KW-1185">Reference proteome</keyword>
<name>A0A8H6I5T2_9AGAR</name>
<evidence type="ECO:0000313" key="1">
    <source>
        <dbReference type="EMBL" id="KAF6758407.1"/>
    </source>
</evidence>
<proteinExistence type="predicted"/>
<dbReference type="Proteomes" id="UP000521943">
    <property type="component" value="Unassembled WGS sequence"/>
</dbReference>
<sequence length="150" mass="16886">MASILAAGRSPYLRSQQLSSVQPIIATLSWKGREGSFLNDGFSGYFLRDTHFIIENSSRGSVNEQAKAQIKLVILHHLHEEMDVLIRHVPCAMPWRRWLSPGNYGLIDKDTPKDAYTRTSYHFSKEILQEGVEKGVETASALPTSANRLM</sequence>
<reference evidence="1 2" key="1">
    <citation type="submission" date="2020-07" db="EMBL/GenBank/DDBJ databases">
        <title>Comparative genomics of pyrophilous fungi reveals a link between fire events and developmental genes.</title>
        <authorList>
            <consortium name="DOE Joint Genome Institute"/>
            <person name="Steindorff A.S."/>
            <person name="Carver A."/>
            <person name="Calhoun S."/>
            <person name="Stillman K."/>
            <person name="Liu H."/>
            <person name="Lipzen A."/>
            <person name="Pangilinan J."/>
            <person name="Labutti K."/>
            <person name="Bruns T.D."/>
            <person name="Grigoriev I.V."/>
        </authorList>
    </citation>
    <scope>NUCLEOTIDE SEQUENCE [LARGE SCALE GENOMIC DNA]</scope>
    <source>
        <strain evidence="1 2">CBS 144469</strain>
    </source>
</reference>
<gene>
    <name evidence="1" type="ORF">DFP72DRAFT_1107027</name>
</gene>